<comment type="caution">
    <text evidence="5">The sequence shown here is derived from an EMBL/GenBank/DDBJ whole genome shotgun (WGS) entry which is preliminary data.</text>
</comment>
<dbReference type="Gene3D" id="1.20.120.530">
    <property type="entry name" value="GntR ligand-binding domain-like"/>
    <property type="match status" value="1"/>
</dbReference>
<dbReference type="PANTHER" id="PTHR43537:SF50">
    <property type="entry name" value="TRANSCRIPTIONAL REGULATORY PROTEIN"/>
    <property type="match status" value="1"/>
</dbReference>
<dbReference type="Proteomes" id="UP000766629">
    <property type="component" value="Unassembled WGS sequence"/>
</dbReference>
<dbReference type="InterPro" id="IPR036390">
    <property type="entry name" value="WH_DNA-bd_sf"/>
</dbReference>
<evidence type="ECO:0000256" key="3">
    <source>
        <dbReference type="ARBA" id="ARBA00023163"/>
    </source>
</evidence>
<dbReference type="InterPro" id="IPR011711">
    <property type="entry name" value="GntR_C"/>
</dbReference>
<dbReference type="RefSeq" id="WP_222510114.1">
    <property type="nucleotide sequence ID" value="NZ_JAHVJA010000021.1"/>
</dbReference>
<keyword evidence="6" id="KW-1185">Reference proteome</keyword>
<dbReference type="PROSITE" id="PS50949">
    <property type="entry name" value="HTH_GNTR"/>
    <property type="match status" value="1"/>
</dbReference>
<name>A0ABS7NMN0_9RHOB</name>
<keyword evidence="1" id="KW-0805">Transcription regulation</keyword>
<dbReference type="InterPro" id="IPR036388">
    <property type="entry name" value="WH-like_DNA-bd_sf"/>
</dbReference>
<protein>
    <submittedName>
        <fullName evidence="5">GntR family transcriptional regulator</fullName>
    </submittedName>
</protein>
<dbReference type="Gene3D" id="1.10.10.10">
    <property type="entry name" value="Winged helix-like DNA-binding domain superfamily/Winged helix DNA-binding domain"/>
    <property type="match status" value="1"/>
</dbReference>
<proteinExistence type="predicted"/>
<reference evidence="5 6" key="1">
    <citation type="submission" date="2021-06" db="EMBL/GenBank/DDBJ databases">
        <title>50 bacteria genomes isolated from Dapeng, Shenzhen, China.</title>
        <authorList>
            <person name="Zheng W."/>
            <person name="Yu S."/>
            <person name="Huang Y."/>
        </authorList>
    </citation>
    <scope>NUCLEOTIDE SEQUENCE [LARGE SCALE GENOMIC DNA]</scope>
    <source>
        <strain evidence="5 6">DP1N14-2</strain>
    </source>
</reference>
<dbReference type="PANTHER" id="PTHR43537">
    <property type="entry name" value="TRANSCRIPTIONAL REGULATOR, GNTR FAMILY"/>
    <property type="match status" value="1"/>
</dbReference>
<sequence length="246" mass="27252">MTPHSDTAAAAVLRRRGPVSRTPLHEQVADLLRGQIVTGRLAPGERLQLTELARQLEVSLTPMREALKILAEEQLIELTPNRPTRVAPVTVADTRALFEVMAGIESQAAELAAQRMTPADLARLEALHAEMLQCFRQRDNEAYFALNSQLHDLIADSAGNPILSHVRAKLSLLARRVRFVAVNDGSRREAALQEHEQVMAAFRAGDPDAARRAWRIHLLNSGDEVCRILAVRGQSLPEQKEPTRHA</sequence>
<evidence type="ECO:0000313" key="6">
    <source>
        <dbReference type="Proteomes" id="UP000766629"/>
    </source>
</evidence>
<dbReference type="CDD" id="cd07377">
    <property type="entry name" value="WHTH_GntR"/>
    <property type="match status" value="1"/>
</dbReference>
<keyword evidence="2" id="KW-0238">DNA-binding</keyword>
<dbReference type="SMART" id="SM00895">
    <property type="entry name" value="FCD"/>
    <property type="match status" value="1"/>
</dbReference>
<evidence type="ECO:0000313" key="5">
    <source>
        <dbReference type="EMBL" id="MBY6142196.1"/>
    </source>
</evidence>
<dbReference type="InterPro" id="IPR008920">
    <property type="entry name" value="TF_FadR/GntR_C"/>
</dbReference>
<dbReference type="Pfam" id="PF00392">
    <property type="entry name" value="GntR"/>
    <property type="match status" value="1"/>
</dbReference>
<evidence type="ECO:0000259" key="4">
    <source>
        <dbReference type="PROSITE" id="PS50949"/>
    </source>
</evidence>
<dbReference type="Pfam" id="PF07729">
    <property type="entry name" value="FCD"/>
    <property type="match status" value="1"/>
</dbReference>
<dbReference type="InterPro" id="IPR000524">
    <property type="entry name" value="Tscrpt_reg_HTH_GntR"/>
</dbReference>
<accession>A0ABS7NMN0</accession>
<keyword evidence="3" id="KW-0804">Transcription</keyword>
<evidence type="ECO:0000256" key="1">
    <source>
        <dbReference type="ARBA" id="ARBA00023015"/>
    </source>
</evidence>
<dbReference type="EMBL" id="JAHVJA010000021">
    <property type="protein sequence ID" value="MBY6142196.1"/>
    <property type="molecule type" value="Genomic_DNA"/>
</dbReference>
<dbReference type="SUPFAM" id="SSF48008">
    <property type="entry name" value="GntR ligand-binding domain-like"/>
    <property type="match status" value="1"/>
</dbReference>
<evidence type="ECO:0000256" key="2">
    <source>
        <dbReference type="ARBA" id="ARBA00023125"/>
    </source>
</evidence>
<organism evidence="5 6">
    <name type="scientific">Leisingera daeponensis</name>
    <dbReference type="NCBI Taxonomy" id="405746"/>
    <lineage>
        <taxon>Bacteria</taxon>
        <taxon>Pseudomonadati</taxon>
        <taxon>Pseudomonadota</taxon>
        <taxon>Alphaproteobacteria</taxon>
        <taxon>Rhodobacterales</taxon>
        <taxon>Roseobacteraceae</taxon>
        <taxon>Leisingera</taxon>
    </lineage>
</organism>
<dbReference type="SMART" id="SM00345">
    <property type="entry name" value="HTH_GNTR"/>
    <property type="match status" value="1"/>
</dbReference>
<feature type="domain" description="HTH gntR-type" evidence="4">
    <location>
        <begin position="22"/>
        <end position="89"/>
    </location>
</feature>
<gene>
    <name evidence="5" type="ORF">KUV26_22435</name>
</gene>
<dbReference type="SUPFAM" id="SSF46785">
    <property type="entry name" value="Winged helix' DNA-binding domain"/>
    <property type="match status" value="1"/>
</dbReference>